<gene>
    <name evidence="10 11" type="primary">lolA</name>
    <name evidence="11" type="ORF">H0A72_08080</name>
</gene>
<dbReference type="RefSeq" id="WP_180154573.1">
    <property type="nucleotide sequence ID" value="NZ_JACCEM010000004.1"/>
</dbReference>
<accession>A0A853G401</accession>
<comment type="subunit">
    <text evidence="3 10">Monomer.</text>
</comment>
<comment type="function">
    <text evidence="10">Participates in the translocation of lipoproteins from the inner membrane to the outer membrane. Only forms a complex with a lipoprotein if the residue after the N-terminal Cys is not an aspartate (The Asp acts as a targeting signal to indicate that the lipoprotein should stay in the inner membrane).</text>
</comment>
<dbReference type="NCBIfam" id="NF000661">
    <property type="entry name" value="PRK00031.1-3"/>
    <property type="match status" value="1"/>
</dbReference>
<dbReference type="GO" id="GO:0042597">
    <property type="term" value="C:periplasmic space"/>
    <property type="evidence" value="ECO:0007669"/>
    <property type="project" value="UniProtKB-SubCell"/>
</dbReference>
<evidence type="ECO:0000256" key="10">
    <source>
        <dbReference type="HAMAP-Rule" id="MF_00240"/>
    </source>
</evidence>
<evidence type="ECO:0000256" key="3">
    <source>
        <dbReference type="ARBA" id="ARBA00011245"/>
    </source>
</evidence>
<evidence type="ECO:0000313" key="12">
    <source>
        <dbReference type="Proteomes" id="UP000559809"/>
    </source>
</evidence>
<dbReference type="InterPro" id="IPR018323">
    <property type="entry name" value="OM_lipoprot_carrier_LolA_Pbac"/>
</dbReference>
<keyword evidence="6 10" id="KW-0732">Signal</keyword>
<dbReference type="PANTHER" id="PTHR35869:SF1">
    <property type="entry name" value="OUTER-MEMBRANE LIPOPROTEIN CARRIER PROTEIN"/>
    <property type="match status" value="1"/>
</dbReference>
<comment type="subcellular location">
    <subcellularLocation>
        <location evidence="1 10">Periplasm</location>
    </subcellularLocation>
</comment>
<dbReference type="HAMAP" id="MF_00240">
    <property type="entry name" value="LolA"/>
    <property type="match status" value="1"/>
</dbReference>
<dbReference type="EMBL" id="JACCEM010000004">
    <property type="protein sequence ID" value="NYT49266.1"/>
    <property type="molecule type" value="Genomic_DNA"/>
</dbReference>
<keyword evidence="7 10" id="KW-0574">Periplasm</keyword>
<evidence type="ECO:0000256" key="2">
    <source>
        <dbReference type="ARBA" id="ARBA00007615"/>
    </source>
</evidence>
<keyword evidence="12" id="KW-1185">Reference proteome</keyword>
<dbReference type="Gene3D" id="2.50.20.10">
    <property type="entry name" value="Lipoprotein localisation LolA/LolB/LppX"/>
    <property type="match status" value="1"/>
</dbReference>
<comment type="caution">
    <text evidence="11">The sequence shown here is derived from an EMBL/GenBank/DDBJ whole genome shotgun (WGS) entry which is preliminary data.</text>
</comment>
<name>A0A853G401_9BURK</name>
<dbReference type="PANTHER" id="PTHR35869">
    <property type="entry name" value="OUTER-MEMBRANE LIPOPROTEIN CARRIER PROTEIN"/>
    <property type="match status" value="1"/>
</dbReference>
<keyword evidence="5 10" id="KW-0813">Transport</keyword>
<evidence type="ECO:0000313" key="11">
    <source>
        <dbReference type="EMBL" id="NYT49266.1"/>
    </source>
</evidence>
<dbReference type="GO" id="GO:0042953">
    <property type="term" value="P:lipoprotein transport"/>
    <property type="evidence" value="ECO:0007669"/>
    <property type="project" value="InterPro"/>
</dbReference>
<dbReference type="InterPro" id="IPR004564">
    <property type="entry name" value="OM_lipoprot_carrier_LolA-like"/>
</dbReference>
<evidence type="ECO:0000256" key="8">
    <source>
        <dbReference type="ARBA" id="ARBA00022927"/>
    </source>
</evidence>
<feature type="chain" id="PRO_5033171860" description="Outer-membrane lipoprotein carrier protein" evidence="10">
    <location>
        <begin position="20"/>
        <end position="207"/>
    </location>
</feature>
<dbReference type="Proteomes" id="UP000559809">
    <property type="component" value="Unassembled WGS sequence"/>
</dbReference>
<keyword evidence="8 10" id="KW-0653">Protein transport</keyword>
<dbReference type="InterPro" id="IPR029046">
    <property type="entry name" value="LolA/LolB/LppX"/>
</dbReference>
<dbReference type="AlphaFoldDB" id="A0A853G401"/>
<dbReference type="NCBIfam" id="TIGR00547">
    <property type="entry name" value="lolA"/>
    <property type="match status" value="1"/>
</dbReference>
<keyword evidence="9 10" id="KW-0143">Chaperone</keyword>
<evidence type="ECO:0000256" key="5">
    <source>
        <dbReference type="ARBA" id="ARBA00022448"/>
    </source>
</evidence>
<evidence type="ECO:0000256" key="1">
    <source>
        <dbReference type="ARBA" id="ARBA00004418"/>
    </source>
</evidence>
<dbReference type="Pfam" id="PF03548">
    <property type="entry name" value="LolA"/>
    <property type="match status" value="1"/>
</dbReference>
<protein>
    <recommendedName>
        <fullName evidence="4 10">Outer-membrane lipoprotein carrier protein</fullName>
    </recommendedName>
</protein>
<keyword evidence="11" id="KW-0449">Lipoprotein</keyword>
<proteinExistence type="inferred from homology"/>
<evidence type="ECO:0000256" key="7">
    <source>
        <dbReference type="ARBA" id="ARBA00022764"/>
    </source>
</evidence>
<dbReference type="SUPFAM" id="SSF89392">
    <property type="entry name" value="Prokaryotic lipoproteins and lipoprotein localization factors"/>
    <property type="match status" value="1"/>
</dbReference>
<comment type="similarity">
    <text evidence="2 10">Belongs to the LolA family.</text>
</comment>
<feature type="signal peptide" evidence="10">
    <location>
        <begin position="1"/>
        <end position="19"/>
    </location>
</feature>
<dbReference type="CDD" id="cd16325">
    <property type="entry name" value="LolA"/>
    <property type="match status" value="1"/>
</dbReference>
<dbReference type="GO" id="GO:0044874">
    <property type="term" value="P:lipoprotein localization to outer membrane"/>
    <property type="evidence" value="ECO:0007669"/>
    <property type="project" value="UniProtKB-UniRule"/>
</dbReference>
<evidence type="ECO:0000256" key="4">
    <source>
        <dbReference type="ARBA" id="ARBA00014035"/>
    </source>
</evidence>
<organism evidence="11 12">
    <name type="scientific">Parapusillimonas granuli</name>
    <dbReference type="NCBI Taxonomy" id="380911"/>
    <lineage>
        <taxon>Bacteria</taxon>
        <taxon>Pseudomonadati</taxon>
        <taxon>Pseudomonadota</taxon>
        <taxon>Betaproteobacteria</taxon>
        <taxon>Burkholderiales</taxon>
        <taxon>Alcaligenaceae</taxon>
        <taxon>Parapusillimonas</taxon>
    </lineage>
</organism>
<evidence type="ECO:0000256" key="6">
    <source>
        <dbReference type="ARBA" id="ARBA00022729"/>
    </source>
</evidence>
<reference evidence="11 12" key="1">
    <citation type="submission" date="2020-07" db="EMBL/GenBank/DDBJ databases">
        <title>Taxonomic revisions and descriptions of new bacterial species based on genomic comparisons in the high-G+C-content subgroup of the family Alcaligenaceae.</title>
        <authorList>
            <person name="Szabo A."/>
            <person name="Felfoldi T."/>
        </authorList>
    </citation>
    <scope>NUCLEOTIDE SEQUENCE [LARGE SCALE GENOMIC DNA]</scope>
    <source>
        <strain evidence="11 12">LMG 24012</strain>
    </source>
</reference>
<evidence type="ECO:0000256" key="9">
    <source>
        <dbReference type="ARBA" id="ARBA00023186"/>
    </source>
</evidence>
<sequence precursor="true">MKIRHIVAAAVMAASPVLAWPASGTQQLRDFVAQVQSASGRFTQQAGDRQGAGKPAQTGEFSFQRPGKFKWDVRKPYEQLIISDGKRLYQYDPDLAQVTERNVDQSIGASPAAILFGSGALEDVFELQDLPPRDGLEWLRAKPRSADAGFTHVEIGFKGSMPQRIDLLDSFGQTTRISLTDIRANPKLDAAAFKFTPPPGVDVVKMQ</sequence>